<gene>
    <name evidence="1" type="ORF">SDC9_176308</name>
</gene>
<accession>A0A645GZ14</accession>
<reference evidence="1" key="1">
    <citation type="submission" date="2019-08" db="EMBL/GenBank/DDBJ databases">
        <authorList>
            <person name="Kucharzyk K."/>
            <person name="Murdoch R.W."/>
            <person name="Higgins S."/>
            <person name="Loffler F."/>
        </authorList>
    </citation>
    <scope>NUCLEOTIDE SEQUENCE</scope>
</reference>
<name>A0A645GZ14_9ZZZZ</name>
<proteinExistence type="predicted"/>
<protein>
    <submittedName>
        <fullName evidence="1">Uncharacterized protein</fullName>
    </submittedName>
</protein>
<organism evidence="1">
    <name type="scientific">bioreactor metagenome</name>
    <dbReference type="NCBI Taxonomy" id="1076179"/>
    <lineage>
        <taxon>unclassified sequences</taxon>
        <taxon>metagenomes</taxon>
        <taxon>ecological metagenomes</taxon>
    </lineage>
</organism>
<dbReference type="EMBL" id="VSSQ01079300">
    <property type="protein sequence ID" value="MPN28863.1"/>
    <property type="molecule type" value="Genomic_DNA"/>
</dbReference>
<comment type="caution">
    <text evidence="1">The sequence shown here is derived from an EMBL/GenBank/DDBJ whole genome shotgun (WGS) entry which is preliminary data.</text>
</comment>
<evidence type="ECO:0000313" key="1">
    <source>
        <dbReference type="EMBL" id="MPN28863.1"/>
    </source>
</evidence>
<dbReference type="AlphaFoldDB" id="A0A645GZ14"/>
<sequence>MPNGAEKLKVYQGRIFVYNENSIYLIHGSKLDKIYEDLENNISDFTVEGNDIRILSKEKLILGQIK</sequence>